<feature type="compositionally biased region" description="Basic and acidic residues" evidence="1">
    <location>
        <begin position="1"/>
        <end position="10"/>
    </location>
</feature>
<name>A0AAV4FTI6_9GAST</name>
<keyword evidence="3" id="KW-1185">Reference proteome</keyword>
<sequence length="384" mass="41315">MDVLAEKENLKANIQPVKQSSSEERDMPDCYPEPDSSYTSPQLHELNVSSINDREDKSVLRLQPLHVMENEDSLYAKALYPKVHSRQPANSNTPQVSISSDKPTLSSSALSVTTLAPCSTSAQKNGDNDSTTVAAEMADSVEDTMRKPLPRQTSQGQRRPGVILLGRGNSFSLGRSEVIFLHNTKRCRRFKGQMTQQSGTGGISNGTDNHINEALHNPTTSSGTVDSNAITSSVFSPTCDPPIGTSNPEPGRPSPPPLSNQVYDHSGGVSVDIASHDSSWPITFRSGKTTEVSSPEHLSGVCHPNSNISSETSTVFAGHGGGDSEELAALWGHAELIMAGKQRTVLDVLAQFGVGEGGENTKDEEEEEESVWQVIENKAHALDR</sequence>
<dbReference type="EMBL" id="BMAT01000929">
    <property type="protein sequence ID" value="GFR76444.1"/>
    <property type="molecule type" value="Genomic_DNA"/>
</dbReference>
<dbReference type="AlphaFoldDB" id="A0AAV4FTI6"/>
<evidence type="ECO:0000313" key="3">
    <source>
        <dbReference type="Proteomes" id="UP000762676"/>
    </source>
</evidence>
<accession>A0AAV4FTI6</accession>
<evidence type="ECO:0000313" key="2">
    <source>
        <dbReference type="EMBL" id="GFR76444.1"/>
    </source>
</evidence>
<protein>
    <submittedName>
        <fullName evidence="2">Uncharacterized protein</fullName>
    </submittedName>
</protein>
<reference evidence="2 3" key="1">
    <citation type="journal article" date="2021" name="Elife">
        <title>Chloroplast acquisition without the gene transfer in kleptoplastic sea slugs, Plakobranchus ocellatus.</title>
        <authorList>
            <person name="Maeda T."/>
            <person name="Takahashi S."/>
            <person name="Yoshida T."/>
            <person name="Shimamura S."/>
            <person name="Takaki Y."/>
            <person name="Nagai Y."/>
            <person name="Toyoda A."/>
            <person name="Suzuki Y."/>
            <person name="Arimoto A."/>
            <person name="Ishii H."/>
            <person name="Satoh N."/>
            <person name="Nishiyama T."/>
            <person name="Hasebe M."/>
            <person name="Maruyama T."/>
            <person name="Minagawa J."/>
            <person name="Obokata J."/>
            <person name="Shigenobu S."/>
        </authorList>
    </citation>
    <scope>NUCLEOTIDE SEQUENCE [LARGE SCALE GENOMIC DNA]</scope>
</reference>
<feature type="region of interest" description="Disordered" evidence="1">
    <location>
        <begin position="85"/>
        <end position="104"/>
    </location>
</feature>
<feature type="region of interest" description="Disordered" evidence="1">
    <location>
        <begin position="1"/>
        <end position="41"/>
    </location>
</feature>
<feature type="region of interest" description="Disordered" evidence="1">
    <location>
        <begin position="194"/>
        <end position="262"/>
    </location>
</feature>
<comment type="caution">
    <text evidence="2">The sequence shown here is derived from an EMBL/GenBank/DDBJ whole genome shotgun (WGS) entry which is preliminary data.</text>
</comment>
<feature type="compositionally biased region" description="Polar residues" evidence="1">
    <location>
        <begin position="87"/>
        <end position="103"/>
    </location>
</feature>
<feature type="compositionally biased region" description="Polar residues" evidence="1">
    <location>
        <begin position="217"/>
        <end position="236"/>
    </location>
</feature>
<organism evidence="2 3">
    <name type="scientific">Elysia marginata</name>
    <dbReference type="NCBI Taxonomy" id="1093978"/>
    <lineage>
        <taxon>Eukaryota</taxon>
        <taxon>Metazoa</taxon>
        <taxon>Spiralia</taxon>
        <taxon>Lophotrochozoa</taxon>
        <taxon>Mollusca</taxon>
        <taxon>Gastropoda</taxon>
        <taxon>Heterobranchia</taxon>
        <taxon>Euthyneura</taxon>
        <taxon>Panpulmonata</taxon>
        <taxon>Sacoglossa</taxon>
        <taxon>Placobranchoidea</taxon>
        <taxon>Plakobranchidae</taxon>
        <taxon>Elysia</taxon>
    </lineage>
</organism>
<feature type="region of interest" description="Disordered" evidence="1">
    <location>
        <begin position="140"/>
        <end position="161"/>
    </location>
</feature>
<gene>
    <name evidence="2" type="ORF">ElyMa_000483000</name>
</gene>
<proteinExistence type="predicted"/>
<dbReference type="Proteomes" id="UP000762676">
    <property type="component" value="Unassembled WGS sequence"/>
</dbReference>
<evidence type="ECO:0000256" key="1">
    <source>
        <dbReference type="SAM" id="MobiDB-lite"/>
    </source>
</evidence>